<comment type="caution">
    <text evidence="3">The sequence shown here is derived from an EMBL/GenBank/DDBJ whole genome shotgun (WGS) entry which is preliminary data.</text>
</comment>
<evidence type="ECO:0000313" key="4">
    <source>
        <dbReference type="Proteomes" id="UP000724149"/>
    </source>
</evidence>
<feature type="transmembrane region" description="Helical" evidence="1">
    <location>
        <begin position="76"/>
        <end position="93"/>
    </location>
</feature>
<protein>
    <submittedName>
        <fullName evidence="3">DUF1624 domain-containing protein</fullName>
    </submittedName>
</protein>
<feature type="transmembrane region" description="Helical" evidence="1">
    <location>
        <begin position="12"/>
        <end position="34"/>
    </location>
</feature>
<evidence type="ECO:0000259" key="2">
    <source>
        <dbReference type="Pfam" id="PF07786"/>
    </source>
</evidence>
<feature type="transmembrane region" description="Helical" evidence="1">
    <location>
        <begin position="99"/>
        <end position="117"/>
    </location>
</feature>
<feature type="transmembrane region" description="Helical" evidence="1">
    <location>
        <begin position="124"/>
        <end position="140"/>
    </location>
</feature>
<dbReference type="Proteomes" id="UP000724149">
    <property type="component" value="Unassembled WGS sequence"/>
</dbReference>
<evidence type="ECO:0000313" key="3">
    <source>
        <dbReference type="EMBL" id="MBM6922478.1"/>
    </source>
</evidence>
<feature type="transmembrane region" description="Helical" evidence="1">
    <location>
        <begin position="49"/>
        <end position="69"/>
    </location>
</feature>
<feature type="transmembrane region" description="Helical" evidence="1">
    <location>
        <begin position="223"/>
        <end position="244"/>
    </location>
</feature>
<dbReference type="Pfam" id="PF07786">
    <property type="entry name" value="HGSNAT_cat"/>
    <property type="match status" value="1"/>
</dbReference>
<proteinExistence type="predicted"/>
<keyword evidence="1" id="KW-1133">Transmembrane helix</keyword>
<reference evidence="3 4" key="1">
    <citation type="journal article" date="2021" name="Sci. Rep.">
        <title>The distribution of antibiotic resistance genes in chicken gut microbiota commensals.</title>
        <authorList>
            <person name="Juricova H."/>
            <person name="Matiasovicova J."/>
            <person name="Kubasova T."/>
            <person name="Cejkova D."/>
            <person name="Rychlik I."/>
        </authorList>
    </citation>
    <scope>NUCLEOTIDE SEQUENCE [LARGE SCALE GENOMIC DNA]</scope>
    <source>
        <strain evidence="3 4">An564</strain>
    </source>
</reference>
<keyword evidence="1" id="KW-0472">Membrane</keyword>
<organism evidence="3 4">
    <name type="scientific">Hydrogenoanaerobacterium saccharovorans</name>
    <dbReference type="NCBI Taxonomy" id="474960"/>
    <lineage>
        <taxon>Bacteria</taxon>
        <taxon>Bacillati</taxon>
        <taxon>Bacillota</taxon>
        <taxon>Clostridia</taxon>
        <taxon>Eubacteriales</taxon>
        <taxon>Oscillospiraceae</taxon>
        <taxon>Hydrogenoanaerobacterium</taxon>
    </lineage>
</organism>
<dbReference type="RefSeq" id="WP_204719435.1">
    <property type="nucleotide sequence ID" value="NZ_JACSNR010000001.1"/>
</dbReference>
<keyword evidence="4" id="KW-1185">Reference proteome</keyword>
<name>A0ABS2GK20_9FIRM</name>
<gene>
    <name evidence="3" type="ORF">H9X81_02050</name>
</gene>
<dbReference type="EMBL" id="JACSNR010000001">
    <property type="protein sequence ID" value="MBM6922478.1"/>
    <property type="molecule type" value="Genomic_DNA"/>
</dbReference>
<feature type="domain" description="Heparan-alpha-glucosaminide N-acetyltransferase catalytic" evidence="2">
    <location>
        <begin position="6"/>
        <end position="235"/>
    </location>
</feature>
<sequence>MRKPNRVCLLDELRGLAVLLMIFYHGAYDAVYIFRFTGSGWFTSVPMDFLQRYIAVSFILIAGIMGRYSRSNFRRGVKTFLCGLLVTAVTLLVMPSERILFGILHFLGAAMMLLGLCEPLLRKIPAAAGVLFSAVLYLATDSIGQGWIGLGPLRLELPRALYDAGFLFPLGLHPLIFASADYYPLLPWIFLFLAGYWLGEAFLQRRAPEFCYREHLPALGWIGRHALIIYLAHQPVVYGVLWLADWLL</sequence>
<dbReference type="InterPro" id="IPR012429">
    <property type="entry name" value="HGSNAT_cat"/>
</dbReference>
<feature type="transmembrane region" description="Helical" evidence="1">
    <location>
        <begin position="185"/>
        <end position="203"/>
    </location>
</feature>
<accession>A0ABS2GK20</accession>
<keyword evidence="1" id="KW-0812">Transmembrane</keyword>
<evidence type="ECO:0000256" key="1">
    <source>
        <dbReference type="SAM" id="Phobius"/>
    </source>
</evidence>